<name>A0A0A9FVF9_ARUDO</name>
<proteinExistence type="predicted"/>
<protein>
    <submittedName>
        <fullName evidence="1">Uncharacterized protein</fullName>
    </submittedName>
</protein>
<sequence length="42" mass="4686">MLLCNRQGSAISPQKTISKVHINIYSMKIESVEVSKKNSPEP</sequence>
<dbReference type="AlphaFoldDB" id="A0A0A9FVF9"/>
<dbReference type="EMBL" id="GBRH01181649">
    <property type="protein sequence ID" value="JAE16247.1"/>
    <property type="molecule type" value="Transcribed_RNA"/>
</dbReference>
<reference evidence="1" key="2">
    <citation type="journal article" date="2015" name="Data Brief">
        <title>Shoot transcriptome of the giant reed, Arundo donax.</title>
        <authorList>
            <person name="Barrero R.A."/>
            <person name="Guerrero F.D."/>
            <person name="Moolhuijzen P."/>
            <person name="Goolsby J.A."/>
            <person name="Tidwell J."/>
            <person name="Bellgard S.E."/>
            <person name="Bellgard M.I."/>
        </authorList>
    </citation>
    <scope>NUCLEOTIDE SEQUENCE</scope>
    <source>
        <tissue evidence="1">Shoot tissue taken approximately 20 cm above the soil surface</tissue>
    </source>
</reference>
<evidence type="ECO:0000313" key="1">
    <source>
        <dbReference type="EMBL" id="JAE16247.1"/>
    </source>
</evidence>
<organism evidence="1">
    <name type="scientific">Arundo donax</name>
    <name type="common">Giant reed</name>
    <name type="synonym">Donax arundinaceus</name>
    <dbReference type="NCBI Taxonomy" id="35708"/>
    <lineage>
        <taxon>Eukaryota</taxon>
        <taxon>Viridiplantae</taxon>
        <taxon>Streptophyta</taxon>
        <taxon>Embryophyta</taxon>
        <taxon>Tracheophyta</taxon>
        <taxon>Spermatophyta</taxon>
        <taxon>Magnoliopsida</taxon>
        <taxon>Liliopsida</taxon>
        <taxon>Poales</taxon>
        <taxon>Poaceae</taxon>
        <taxon>PACMAD clade</taxon>
        <taxon>Arundinoideae</taxon>
        <taxon>Arundineae</taxon>
        <taxon>Arundo</taxon>
    </lineage>
</organism>
<accession>A0A0A9FVF9</accession>
<reference evidence="1" key="1">
    <citation type="submission" date="2014-09" db="EMBL/GenBank/DDBJ databases">
        <authorList>
            <person name="Magalhaes I.L.F."/>
            <person name="Oliveira U."/>
            <person name="Santos F.R."/>
            <person name="Vidigal T.H.D.A."/>
            <person name="Brescovit A.D."/>
            <person name="Santos A.J."/>
        </authorList>
    </citation>
    <scope>NUCLEOTIDE SEQUENCE</scope>
    <source>
        <tissue evidence="1">Shoot tissue taken approximately 20 cm above the soil surface</tissue>
    </source>
</reference>